<organism evidence="2 3">
    <name type="scientific">Ottowia thiooxydans</name>
    <dbReference type="NCBI Taxonomy" id="219182"/>
    <lineage>
        <taxon>Bacteria</taxon>
        <taxon>Pseudomonadati</taxon>
        <taxon>Pseudomonadota</taxon>
        <taxon>Betaproteobacteria</taxon>
        <taxon>Burkholderiales</taxon>
        <taxon>Comamonadaceae</taxon>
        <taxon>Ottowia</taxon>
    </lineage>
</organism>
<dbReference type="InterPro" id="IPR001753">
    <property type="entry name" value="Enoyl-CoA_hydra/iso"/>
</dbReference>
<dbReference type="CDD" id="cd06558">
    <property type="entry name" value="crotonase-like"/>
    <property type="match status" value="1"/>
</dbReference>
<dbReference type="EMBL" id="JBEPSH010000007">
    <property type="protein sequence ID" value="MET4578621.1"/>
    <property type="molecule type" value="Genomic_DNA"/>
</dbReference>
<dbReference type="RefSeq" id="WP_354446011.1">
    <property type="nucleotide sequence ID" value="NZ_JBEPSH010000007.1"/>
</dbReference>
<dbReference type="GO" id="GO:0004300">
    <property type="term" value="F:enoyl-CoA hydratase activity"/>
    <property type="evidence" value="ECO:0007669"/>
    <property type="project" value="UniProtKB-EC"/>
</dbReference>
<dbReference type="Gene3D" id="3.90.226.10">
    <property type="entry name" value="2-enoyl-CoA Hydratase, Chain A, domain 1"/>
    <property type="match status" value="1"/>
</dbReference>
<evidence type="ECO:0000313" key="3">
    <source>
        <dbReference type="Proteomes" id="UP001549320"/>
    </source>
</evidence>
<evidence type="ECO:0000313" key="2">
    <source>
        <dbReference type="EMBL" id="MET4578621.1"/>
    </source>
</evidence>
<accession>A0ABV2QC53</accession>
<gene>
    <name evidence="2" type="ORF">ABIE13_003737</name>
</gene>
<dbReference type="PANTHER" id="PTHR42964:SF1">
    <property type="entry name" value="POLYKETIDE BIOSYNTHESIS ENOYL-COA HYDRATASE PKSH-RELATED"/>
    <property type="match status" value="1"/>
</dbReference>
<dbReference type="Pfam" id="PF00378">
    <property type="entry name" value="ECH_1"/>
    <property type="match status" value="1"/>
</dbReference>
<sequence>MSEILVRDLEIPVRVITLNRPRFRNALNREMIESLHEALKAFEQSPQRVLAILGNGDHFCAGGDLNDLPARFWKCLPGMGVPVSKPVVCGVKGWTVGLGFTLSMMSDMVIAGEGTRFCFPEAKVGLFAGIGAALAGRIPQKVAVEFLMMGNPMAASRAYDVGMANRVVPDSEVEDATLETAAHLAALSPKVVAAVKRWTSMTTPKSPAESFSVESALVADMMASDDLKEGLAAFNEKRTARFTGN</sequence>
<dbReference type="PANTHER" id="PTHR42964">
    <property type="entry name" value="ENOYL-COA HYDRATASE"/>
    <property type="match status" value="1"/>
</dbReference>
<dbReference type="EC" id="4.2.1.17" evidence="2"/>
<name>A0ABV2QC53_9BURK</name>
<dbReference type="SUPFAM" id="SSF52096">
    <property type="entry name" value="ClpP/crotonase"/>
    <property type="match status" value="1"/>
</dbReference>
<comment type="caution">
    <text evidence="2">The sequence shown here is derived from an EMBL/GenBank/DDBJ whole genome shotgun (WGS) entry which is preliminary data.</text>
</comment>
<keyword evidence="3" id="KW-1185">Reference proteome</keyword>
<reference evidence="2 3" key="1">
    <citation type="submission" date="2024-06" db="EMBL/GenBank/DDBJ databases">
        <title>Sorghum-associated microbial communities from plants grown in Nebraska, USA.</title>
        <authorList>
            <person name="Schachtman D."/>
        </authorList>
    </citation>
    <scope>NUCLEOTIDE SEQUENCE [LARGE SCALE GENOMIC DNA]</scope>
    <source>
        <strain evidence="2 3">2709</strain>
    </source>
</reference>
<protein>
    <submittedName>
        <fullName evidence="2">Enoyl-CoA hydratase</fullName>
        <ecNumber evidence="2">4.2.1.17</ecNumber>
    </submittedName>
</protein>
<dbReference type="InterPro" id="IPR051683">
    <property type="entry name" value="Enoyl-CoA_Hydratase/Isomerase"/>
</dbReference>
<dbReference type="InterPro" id="IPR029045">
    <property type="entry name" value="ClpP/crotonase-like_dom_sf"/>
</dbReference>
<comment type="similarity">
    <text evidence="1">Belongs to the enoyl-CoA hydratase/isomerase family.</text>
</comment>
<proteinExistence type="inferred from homology"/>
<keyword evidence="2" id="KW-0456">Lyase</keyword>
<dbReference type="Proteomes" id="UP001549320">
    <property type="component" value="Unassembled WGS sequence"/>
</dbReference>
<evidence type="ECO:0000256" key="1">
    <source>
        <dbReference type="ARBA" id="ARBA00005254"/>
    </source>
</evidence>